<evidence type="ECO:0000256" key="1">
    <source>
        <dbReference type="ARBA" id="ARBA00000085"/>
    </source>
</evidence>
<dbReference type="EC" id="2.7.13.3" evidence="3"/>
<evidence type="ECO:0000256" key="14">
    <source>
        <dbReference type="SAM" id="MobiDB-lite"/>
    </source>
</evidence>
<keyword evidence="19" id="KW-1185">Reference proteome</keyword>
<keyword evidence="8" id="KW-0547">Nucleotide-binding</keyword>
<name>A0A559IPI4_9BACL</name>
<evidence type="ECO:0000256" key="13">
    <source>
        <dbReference type="ARBA" id="ARBA00023136"/>
    </source>
</evidence>
<accession>A0A559IPI4</accession>
<keyword evidence="13 15" id="KW-0472">Membrane</keyword>
<feature type="compositionally biased region" description="Basic and acidic residues" evidence="14">
    <location>
        <begin position="168"/>
        <end position="183"/>
    </location>
</feature>
<dbReference type="Pfam" id="PF02518">
    <property type="entry name" value="HATPase_c"/>
    <property type="match status" value="1"/>
</dbReference>
<dbReference type="PANTHER" id="PTHR34220:SF11">
    <property type="entry name" value="SENSOR PROTEIN KINASE HPTS"/>
    <property type="match status" value="1"/>
</dbReference>
<dbReference type="AlphaFoldDB" id="A0A559IPI4"/>
<dbReference type="InterPro" id="IPR005467">
    <property type="entry name" value="His_kinase_dom"/>
</dbReference>
<dbReference type="Gene3D" id="6.10.340.10">
    <property type="match status" value="1"/>
</dbReference>
<dbReference type="RefSeq" id="WP_144992156.1">
    <property type="nucleotide sequence ID" value="NZ_VNJK01000002.1"/>
</dbReference>
<keyword evidence="11 15" id="KW-1133">Transmembrane helix</keyword>
<evidence type="ECO:0000256" key="4">
    <source>
        <dbReference type="ARBA" id="ARBA00022475"/>
    </source>
</evidence>
<dbReference type="Proteomes" id="UP000318102">
    <property type="component" value="Unassembled WGS sequence"/>
</dbReference>
<evidence type="ECO:0000256" key="7">
    <source>
        <dbReference type="ARBA" id="ARBA00022692"/>
    </source>
</evidence>
<keyword evidence="7 15" id="KW-0812">Transmembrane</keyword>
<dbReference type="InterPro" id="IPR003594">
    <property type="entry name" value="HATPase_dom"/>
</dbReference>
<comment type="catalytic activity">
    <reaction evidence="1">
        <text>ATP + protein L-histidine = ADP + protein N-phospho-L-histidine.</text>
        <dbReference type="EC" id="2.7.13.3"/>
    </reaction>
</comment>
<evidence type="ECO:0000259" key="16">
    <source>
        <dbReference type="PROSITE" id="PS50109"/>
    </source>
</evidence>
<evidence type="ECO:0000256" key="15">
    <source>
        <dbReference type="SAM" id="Phobius"/>
    </source>
</evidence>
<dbReference type="PROSITE" id="PS50109">
    <property type="entry name" value="HIS_KIN"/>
    <property type="match status" value="1"/>
</dbReference>
<feature type="domain" description="HAMP" evidence="17">
    <location>
        <begin position="366"/>
        <end position="418"/>
    </location>
</feature>
<keyword evidence="10" id="KW-0067">ATP-binding</keyword>
<dbReference type="PANTHER" id="PTHR34220">
    <property type="entry name" value="SENSOR HISTIDINE KINASE YPDA"/>
    <property type="match status" value="1"/>
</dbReference>
<comment type="caution">
    <text evidence="18">The sequence shown here is derived from an EMBL/GenBank/DDBJ whole genome shotgun (WGS) entry which is preliminary data.</text>
</comment>
<dbReference type="EMBL" id="VNJK01000002">
    <property type="protein sequence ID" value="TVX89551.1"/>
    <property type="molecule type" value="Genomic_DNA"/>
</dbReference>
<keyword evidence="5" id="KW-0597">Phosphoprotein</keyword>
<dbReference type="Gene3D" id="3.30.565.10">
    <property type="entry name" value="Histidine kinase-like ATPase, C-terminal domain"/>
    <property type="match status" value="1"/>
</dbReference>
<feature type="domain" description="Histidine kinase" evidence="16">
    <location>
        <begin position="528"/>
        <end position="632"/>
    </location>
</feature>
<dbReference type="SUPFAM" id="SSF55874">
    <property type="entry name" value="ATPase domain of HSP90 chaperone/DNA topoisomerase II/histidine kinase"/>
    <property type="match status" value="1"/>
</dbReference>
<dbReference type="GO" id="GO:0005886">
    <property type="term" value="C:plasma membrane"/>
    <property type="evidence" value="ECO:0007669"/>
    <property type="project" value="UniProtKB-SubCell"/>
</dbReference>
<evidence type="ECO:0000256" key="9">
    <source>
        <dbReference type="ARBA" id="ARBA00022777"/>
    </source>
</evidence>
<gene>
    <name evidence="18" type="ORF">FPZ44_17380</name>
</gene>
<dbReference type="InterPro" id="IPR050640">
    <property type="entry name" value="Bact_2-comp_sensor_kinase"/>
</dbReference>
<dbReference type="InterPro" id="IPR003660">
    <property type="entry name" value="HAMP_dom"/>
</dbReference>
<evidence type="ECO:0000256" key="6">
    <source>
        <dbReference type="ARBA" id="ARBA00022679"/>
    </source>
</evidence>
<evidence type="ECO:0000259" key="17">
    <source>
        <dbReference type="PROSITE" id="PS50885"/>
    </source>
</evidence>
<dbReference type="PROSITE" id="PS50885">
    <property type="entry name" value="HAMP"/>
    <property type="match status" value="1"/>
</dbReference>
<proteinExistence type="predicted"/>
<evidence type="ECO:0000256" key="3">
    <source>
        <dbReference type="ARBA" id="ARBA00012438"/>
    </source>
</evidence>
<keyword evidence="4" id="KW-1003">Cell membrane</keyword>
<dbReference type="InterPro" id="IPR010559">
    <property type="entry name" value="Sig_transdc_His_kin_internal"/>
</dbReference>
<dbReference type="SMART" id="SM00304">
    <property type="entry name" value="HAMP"/>
    <property type="match status" value="1"/>
</dbReference>
<feature type="transmembrane region" description="Helical" evidence="15">
    <location>
        <begin position="20"/>
        <end position="41"/>
    </location>
</feature>
<keyword evidence="9 18" id="KW-0418">Kinase</keyword>
<evidence type="ECO:0000313" key="19">
    <source>
        <dbReference type="Proteomes" id="UP000318102"/>
    </source>
</evidence>
<evidence type="ECO:0000256" key="2">
    <source>
        <dbReference type="ARBA" id="ARBA00004651"/>
    </source>
</evidence>
<protein>
    <recommendedName>
        <fullName evidence="3">histidine kinase</fullName>
        <ecNumber evidence="3">2.7.13.3</ecNumber>
    </recommendedName>
</protein>
<dbReference type="Pfam" id="PF06580">
    <property type="entry name" value="His_kinase"/>
    <property type="match status" value="1"/>
</dbReference>
<sequence length="632" mass="73323">MLKRIYQTHFKRRLFNKLIVVYSCIALISLVTLSLFTYQFFVRKDMSSMLLEQQRSVDVMNRYFDQKYETSQLLLQQLYQDNVLIRDTVYFLENGYESYLRYRLDTYSESNSFFVRDFHTFYANQFWKDSDLKNIVLVSPRQGFAFMYSDNGVFRKVYPWEVTPDPQFLRDRYPEQDNESKISDEDEAQDATIDIDNPNASQHSEEAKEQAPLEADKEPSALPYFTVTNRINNPDTLTTSGEILIDFGIDGIRHRLVDAEQLDSVIVLNEQAQVIYFNNKKMATAYENNRTELLAMKRNQPLKLNLDSIGETYVTLSQTNKLGMTVISMLPSREVTDRLAGVRTTIGVVTVLCVILVVAIAYVTVIRISRRTQVIVKAMKQVPAGKLDTRINFHQEDELSDIANSFNHMVNDLSDYINRVYKSELKQKHAELVALQSQIKPHFLYNTLEVIRMRAVAKGAHDVGDMIYNLASIFRHMVKDKTHITLQEEIENCKRYLELTRIRYRDKLQYTIEMDAGLGGYQVMKLSVQPMIENYLVHGLGLERTDNHIWIHVLREEEELVIRIRDNGSGIPPERLQQLQEELSSDDLQDHGSLGIKNVHNRLRILYGDRAGIEIDSIYQEGTTVTIRIPIG</sequence>
<organism evidence="18 19">
    <name type="scientific">Paenibacillus agilis</name>
    <dbReference type="NCBI Taxonomy" id="3020863"/>
    <lineage>
        <taxon>Bacteria</taxon>
        <taxon>Bacillati</taxon>
        <taxon>Bacillota</taxon>
        <taxon>Bacilli</taxon>
        <taxon>Bacillales</taxon>
        <taxon>Paenibacillaceae</taxon>
        <taxon>Paenibacillus</taxon>
    </lineage>
</organism>
<evidence type="ECO:0000256" key="11">
    <source>
        <dbReference type="ARBA" id="ARBA00022989"/>
    </source>
</evidence>
<dbReference type="GO" id="GO:0000155">
    <property type="term" value="F:phosphorelay sensor kinase activity"/>
    <property type="evidence" value="ECO:0007669"/>
    <property type="project" value="InterPro"/>
</dbReference>
<evidence type="ECO:0000256" key="10">
    <source>
        <dbReference type="ARBA" id="ARBA00022840"/>
    </source>
</evidence>
<evidence type="ECO:0000256" key="5">
    <source>
        <dbReference type="ARBA" id="ARBA00022553"/>
    </source>
</evidence>
<keyword evidence="6" id="KW-0808">Transferase</keyword>
<feature type="compositionally biased region" description="Basic and acidic residues" evidence="14">
    <location>
        <begin position="203"/>
        <end position="218"/>
    </location>
</feature>
<comment type="subcellular location">
    <subcellularLocation>
        <location evidence="2">Cell membrane</location>
        <topology evidence="2">Multi-pass membrane protein</topology>
    </subcellularLocation>
</comment>
<dbReference type="OrthoDB" id="9776552at2"/>
<feature type="region of interest" description="Disordered" evidence="14">
    <location>
        <begin position="168"/>
        <end position="218"/>
    </location>
</feature>
<evidence type="ECO:0000256" key="12">
    <source>
        <dbReference type="ARBA" id="ARBA00023012"/>
    </source>
</evidence>
<reference evidence="18 19" key="1">
    <citation type="submission" date="2019-07" db="EMBL/GenBank/DDBJ databases">
        <authorList>
            <person name="Kim J."/>
        </authorList>
    </citation>
    <scope>NUCLEOTIDE SEQUENCE [LARGE SCALE GENOMIC DNA]</scope>
    <source>
        <strain evidence="18 19">N4</strain>
    </source>
</reference>
<evidence type="ECO:0000313" key="18">
    <source>
        <dbReference type="EMBL" id="TVX89551.1"/>
    </source>
</evidence>
<dbReference type="Pfam" id="PF00672">
    <property type="entry name" value="HAMP"/>
    <property type="match status" value="1"/>
</dbReference>
<dbReference type="GO" id="GO:0005524">
    <property type="term" value="F:ATP binding"/>
    <property type="evidence" value="ECO:0007669"/>
    <property type="project" value="UniProtKB-KW"/>
</dbReference>
<evidence type="ECO:0000256" key="8">
    <source>
        <dbReference type="ARBA" id="ARBA00022741"/>
    </source>
</evidence>
<dbReference type="InterPro" id="IPR036890">
    <property type="entry name" value="HATPase_C_sf"/>
</dbReference>
<dbReference type="SUPFAM" id="SSF158472">
    <property type="entry name" value="HAMP domain-like"/>
    <property type="match status" value="1"/>
</dbReference>
<keyword evidence="12" id="KW-0902">Two-component regulatory system</keyword>
<feature type="transmembrane region" description="Helical" evidence="15">
    <location>
        <begin position="346"/>
        <end position="365"/>
    </location>
</feature>
<dbReference type="CDD" id="cd06225">
    <property type="entry name" value="HAMP"/>
    <property type="match status" value="1"/>
</dbReference>